<organism evidence="3 4">
    <name type="scientific">Nocardioides massiliensis</name>
    <dbReference type="NCBI Taxonomy" id="1325935"/>
    <lineage>
        <taxon>Bacteria</taxon>
        <taxon>Bacillati</taxon>
        <taxon>Actinomycetota</taxon>
        <taxon>Actinomycetes</taxon>
        <taxon>Propionibacteriales</taxon>
        <taxon>Nocardioidaceae</taxon>
        <taxon>Nocardioides</taxon>
    </lineage>
</organism>
<keyword evidence="4" id="KW-1185">Reference proteome</keyword>
<sequence length="156" mass="17661">MRLLRPVAVWIGSLPWLSRHTALIVRVDKTIQRLTRGRFTLLSLGGIPELFLTVRGRKSGIPRTTPLLCAPTSDGWLVAGSNWGQPKPPVWSLNLEAAGEAEVHFRGRTYVVAARRAEGAERARHWATLRTVWPNYALYEARTDREIPVYVLTRRP</sequence>
<accession>A0ABT9NN11</accession>
<dbReference type="RefSeq" id="WP_068117604.1">
    <property type="nucleotide sequence ID" value="NZ_CCXJ01000097.1"/>
</dbReference>
<name>A0ABT9NN11_9ACTN</name>
<comment type="catalytic activity">
    <reaction evidence="2">
        <text>oxidized coenzyme F420-(gamma-L-Glu)(n) + a quinol + H(+) = reduced coenzyme F420-(gamma-L-Glu)(n) + a quinone</text>
        <dbReference type="Rhea" id="RHEA:39663"/>
        <dbReference type="Rhea" id="RHEA-COMP:12939"/>
        <dbReference type="Rhea" id="RHEA-COMP:14378"/>
        <dbReference type="ChEBI" id="CHEBI:15378"/>
        <dbReference type="ChEBI" id="CHEBI:24646"/>
        <dbReference type="ChEBI" id="CHEBI:132124"/>
        <dbReference type="ChEBI" id="CHEBI:133980"/>
        <dbReference type="ChEBI" id="CHEBI:139511"/>
    </reaction>
</comment>
<gene>
    <name evidence="3" type="ORF">J2S59_001034</name>
</gene>
<dbReference type="PANTHER" id="PTHR39428">
    <property type="entry name" value="F420H(2)-DEPENDENT QUINONE REDUCTASE RV1261C"/>
    <property type="match status" value="1"/>
</dbReference>
<dbReference type="Pfam" id="PF04075">
    <property type="entry name" value="F420H2_quin_red"/>
    <property type="match status" value="1"/>
</dbReference>
<dbReference type="Gene3D" id="2.30.110.10">
    <property type="entry name" value="Electron Transport, Fmn-binding Protein, Chain A"/>
    <property type="match status" value="1"/>
</dbReference>
<dbReference type="PANTHER" id="PTHR39428:SF1">
    <property type="entry name" value="F420H(2)-DEPENDENT QUINONE REDUCTASE RV1261C"/>
    <property type="match status" value="1"/>
</dbReference>
<evidence type="ECO:0000313" key="3">
    <source>
        <dbReference type="EMBL" id="MDP9821225.1"/>
    </source>
</evidence>
<comment type="similarity">
    <text evidence="1">Belongs to the F420H(2)-dependent quinone reductase family.</text>
</comment>
<evidence type="ECO:0000256" key="2">
    <source>
        <dbReference type="ARBA" id="ARBA00049106"/>
    </source>
</evidence>
<dbReference type="EMBL" id="JAUSQM010000001">
    <property type="protein sequence ID" value="MDP9821225.1"/>
    <property type="molecule type" value="Genomic_DNA"/>
</dbReference>
<evidence type="ECO:0000313" key="4">
    <source>
        <dbReference type="Proteomes" id="UP001240447"/>
    </source>
</evidence>
<protein>
    <submittedName>
        <fullName evidence="3">Deazaflavin-dependent oxidoreductase (Nitroreductase family)</fullName>
    </submittedName>
</protein>
<comment type="caution">
    <text evidence="3">The sequence shown here is derived from an EMBL/GenBank/DDBJ whole genome shotgun (WGS) entry which is preliminary data.</text>
</comment>
<evidence type="ECO:0000256" key="1">
    <source>
        <dbReference type="ARBA" id="ARBA00008710"/>
    </source>
</evidence>
<dbReference type="NCBIfam" id="TIGR00026">
    <property type="entry name" value="hi_GC_TIGR00026"/>
    <property type="match status" value="1"/>
</dbReference>
<dbReference type="InterPro" id="IPR012349">
    <property type="entry name" value="Split_barrel_FMN-bd"/>
</dbReference>
<proteinExistence type="inferred from homology"/>
<reference evidence="3 4" key="1">
    <citation type="submission" date="2023-07" db="EMBL/GenBank/DDBJ databases">
        <title>Sequencing the genomes of 1000 actinobacteria strains.</title>
        <authorList>
            <person name="Klenk H.-P."/>
        </authorList>
    </citation>
    <scope>NUCLEOTIDE SEQUENCE [LARGE SCALE GENOMIC DNA]</scope>
    <source>
        <strain evidence="3 4">GD13</strain>
    </source>
</reference>
<dbReference type="Proteomes" id="UP001240447">
    <property type="component" value="Unassembled WGS sequence"/>
</dbReference>
<dbReference type="InterPro" id="IPR004378">
    <property type="entry name" value="F420H2_quin_Rdtase"/>
</dbReference>